<protein>
    <recommendedName>
        <fullName evidence="3">DUF3447 domain-containing protein</fullName>
    </recommendedName>
</protein>
<comment type="caution">
    <text evidence="1">The sequence shown here is derived from an EMBL/GenBank/DDBJ whole genome shotgun (WGS) entry which is preliminary data.</text>
</comment>
<keyword evidence="2" id="KW-1185">Reference proteome</keyword>
<dbReference type="EMBL" id="JAPFFF010000025">
    <property type="protein sequence ID" value="KAK8849932.1"/>
    <property type="molecule type" value="Genomic_DNA"/>
</dbReference>
<dbReference type="InterPro" id="IPR036770">
    <property type="entry name" value="Ankyrin_rpt-contain_sf"/>
</dbReference>
<dbReference type="SUPFAM" id="SSF48403">
    <property type="entry name" value="Ankyrin repeat"/>
    <property type="match status" value="1"/>
</dbReference>
<evidence type="ECO:0008006" key="3">
    <source>
        <dbReference type="Google" id="ProtNLM"/>
    </source>
</evidence>
<sequence length="371" mass="45179">MNYEEYIEKMLIIQQIIEKYIDIEEDEYRENYYLTSLFTKEQILEDRSLLKSILYILSKITKNHYHNSHFQCKIRKIFQSIKSYIISTFSNSEIFNIFKNQKLILLILIEEKIISIESFFHFIRKIKYINLHYPEFFYPEIKKFINESMIQYILKILPQNYEDLREIGENEDFICKLIREDSIQDFIIFINKTNYPLNSHIKTSIFETNSFLLKKEPTIVEYAAFFGSIQILNYLFLKNVSFSPSLWLYGIHSNNPELIGFLEEKCIKPKDETYEECLKESIKCHHNEIADYFLNNYIKEIDQDNFDNNIYSYGFHYRNFLYFPKNQNYKFMFYYACQYDYFNIVKNFLNNKYFDINDEIIKALLLNNILL</sequence>
<reference evidence="1 2" key="1">
    <citation type="submission" date="2024-04" db="EMBL/GenBank/DDBJ databases">
        <title>Tritrichomonas musculus Genome.</title>
        <authorList>
            <person name="Alves-Ferreira E."/>
            <person name="Grigg M."/>
            <person name="Lorenzi H."/>
            <person name="Galac M."/>
        </authorList>
    </citation>
    <scope>NUCLEOTIDE SEQUENCE [LARGE SCALE GENOMIC DNA]</scope>
    <source>
        <strain evidence="1 2">EAF2021</strain>
    </source>
</reference>
<name>A0ABR2HMM9_9EUKA</name>
<organism evidence="1 2">
    <name type="scientific">Tritrichomonas musculus</name>
    <dbReference type="NCBI Taxonomy" id="1915356"/>
    <lineage>
        <taxon>Eukaryota</taxon>
        <taxon>Metamonada</taxon>
        <taxon>Parabasalia</taxon>
        <taxon>Tritrichomonadida</taxon>
        <taxon>Tritrichomonadidae</taxon>
        <taxon>Tritrichomonas</taxon>
    </lineage>
</organism>
<evidence type="ECO:0000313" key="1">
    <source>
        <dbReference type="EMBL" id="KAK8849932.1"/>
    </source>
</evidence>
<accession>A0ABR2HMM9</accession>
<dbReference type="PANTHER" id="PTHR24159">
    <property type="match status" value="1"/>
</dbReference>
<dbReference type="PANTHER" id="PTHR24159:SF5">
    <property type="entry name" value="ANK_REP_REGION DOMAIN-CONTAINING PROTEIN"/>
    <property type="match status" value="1"/>
</dbReference>
<proteinExistence type="predicted"/>
<evidence type="ECO:0000313" key="2">
    <source>
        <dbReference type="Proteomes" id="UP001470230"/>
    </source>
</evidence>
<gene>
    <name evidence="1" type="ORF">M9Y10_018523</name>
</gene>
<dbReference type="Proteomes" id="UP001470230">
    <property type="component" value="Unassembled WGS sequence"/>
</dbReference>